<name>A9PFA0_POPTR</name>
<evidence type="ECO:0000313" key="1">
    <source>
        <dbReference type="EMBL" id="ABK95053.1"/>
    </source>
</evidence>
<accession>A9PFA0</accession>
<dbReference type="EMBL" id="EF147017">
    <property type="protein sequence ID" value="ABK95053.1"/>
    <property type="molecule type" value="mRNA"/>
</dbReference>
<protein>
    <submittedName>
        <fullName evidence="1">Uncharacterized protein</fullName>
    </submittedName>
</protein>
<proteinExistence type="evidence at transcript level"/>
<reference evidence="1" key="1">
    <citation type="journal article" date="2008" name="BMC Genomics">
        <title>Analysis of 4,664 high-quality sequence-finished poplar full-length cDNA clones and their utility for the discovery of genes responding to insect feeding.</title>
        <authorList>
            <person name="Ralph S.G."/>
            <person name="Chun H.J."/>
            <person name="Cooper D."/>
            <person name="Kirkpatrick R."/>
            <person name="Kolosova N."/>
            <person name="Gunter L."/>
            <person name="Tuskan G.A."/>
            <person name="Douglas C.J."/>
            <person name="Holt R.A."/>
            <person name="Jones S.J."/>
            <person name="Marra M.A."/>
            <person name="Bohlmann J."/>
        </authorList>
    </citation>
    <scope>NUCLEOTIDE SEQUENCE</scope>
    <source>
        <tissue evidence="1">Young and mature leaves</tissue>
    </source>
</reference>
<dbReference type="AlphaFoldDB" id="A9PFA0"/>
<organism evidence="1">
    <name type="scientific">Populus trichocarpa</name>
    <name type="common">Western balsam poplar</name>
    <name type="synonym">Populus balsamifera subsp. trichocarpa</name>
    <dbReference type="NCBI Taxonomy" id="3694"/>
    <lineage>
        <taxon>Eukaryota</taxon>
        <taxon>Viridiplantae</taxon>
        <taxon>Streptophyta</taxon>
        <taxon>Embryophyta</taxon>
        <taxon>Tracheophyta</taxon>
        <taxon>Spermatophyta</taxon>
        <taxon>Magnoliopsida</taxon>
        <taxon>eudicotyledons</taxon>
        <taxon>Gunneridae</taxon>
        <taxon>Pentapetalae</taxon>
        <taxon>rosids</taxon>
        <taxon>fabids</taxon>
        <taxon>Malpighiales</taxon>
        <taxon>Salicaceae</taxon>
        <taxon>Saliceae</taxon>
        <taxon>Populus</taxon>
    </lineage>
</organism>
<sequence>MVVKNLEREREDNMGKESLISRKEIGSFGKCPKTSCCVTLRSLSLSLNLSLR</sequence>